<reference evidence="1" key="1">
    <citation type="submission" date="2021-06" db="EMBL/GenBank/DDBJ databases">
        <authorList>
            <person name="Kallberg Y."/>
            <person name="Tangrot J."/>
            <person name="Rosling A."/>
        </authorList>
    </citation>
    <scope>NUCLEOTIDE SEQUENCE</scope>
    <source>
        <strain evidence="1">MA461A</strain>
    </source>
</reference>
<protein>
    <submittedName>
        <fullName evidence="1">16628_t:CDS:1</fullName>
    </submittedName>
</protein>
<proteinExistence type="predicted"/>
<name>A0ACA9M866_9GLOM</name>
<dbReference type="Proteomes" id="UP000789920">
    <property type="component" value="Unassembled WGS sequence"/>
</dbReference>
<organism evidence="1 2">
    <name type="scientific">Racocetra persica</name>
    <dbReference type="NCBI Taxonomy" id="160502"/>
    <lineage>
        <taxon>Eukaryota</taxon>
        <taxon>Fungi</taxon>
        <taxon>Fungi incertae sedis</taxon>
        <taxon>Mucoromycota</taxon>
        <taxon>Glomeromycotina</taxon>
        <taxon>Glomeromycetes</taxon>
        <taxon>Diversisporales</taxon>
        <taxon>Gigasporaceae</taxon>
        <taxon>Racocetra</taxon>
    </lineage>
</organism>
<accession>A0ACA9M866</accession>
<evidence type="ECO:0000313" key="1">
    <source>
        <dbReference type="EMBL" id="CAG8570433.1"/>
    </source>
</evidence>
<evidence type="ECO:0000313" key="2">
    <source>
        <dbReference type="Proteomes" id="UP000789920"/>
    </source>
</evidence>
<gene>
    <name evidence="1" type="ORF">RPERSI_LOCUS4731</name>
</gene>
<sequence>KTKGPVTELSFTTPDNRDNRETMTNQIACLISWDFTFATTNMRKNLKGRIPFEFIYSEAESSSEDELIEKPIPYSRVSHSSKLVESDKADIYSISSEECVNSDQSVTSDSSDNSESPQIDLDRDFEDFLGQDFDDFQDNDIFKSLPNGLMNNKFSTLSTIYDKSYENENFTQIENSDQFFCMNPGCHEAFACEEDLRNHLLSQYDPVMNRNVIPQQQSEENTDPKRQYRSNMANIDANELDSYKRLENSKYKRHDRKNDSYNRQQSKINFSAKNNHRNNLNITQPFICDEEFFTSGSYSNGYNVRNHSKSSQDDDNRHLIFEGQKYEHDFSSKNVLRIYLNRFQPTIYDEQRCENEEFTTRHLNSFDLTRHIHEENGCGRKFRAKKELKNQYSPYQESFTYSQGL</sequence>
<comment type="caution">
    <text evidence="1">The sequence shown here is derived from an EMBL/GenBank/DDBJ whole genome shotgun (WGS) entry which is preliminary data.</text>
</comment>
<feature type="non-terminal residue" evidence="1">
    <location>
        <position position="1"/>
    </location>
</feature>
<dbReference type="EMBL" id="CAJVQC010006737">
    <property type="protein sequence ID" value="CAG8570433.1"/>
    <property type="molecule type" value="Genomic_DNA"/>
</dbReference>
<keyword evidence="2" id="KW-1185">Reference proteome</keyword>